<dbReference type="AlphaFoldDB" id="A0A0B6ZXD4"/>
<name>A0A0B6ZXD4_9EUPU</name>
<sequence>KTCMNWTRFEVERSVQIRSELIFFSVHYVPLGMTRTDNDEDDNDDDDGVDDDDNDQIGQS</sequence>
<feature type="non-terminal residue" evidence="2">
    <location>
        <position position="1"/>
    </location>
</feature>
<reference evidence="2" key="1">
    <citation type="submission" date="2014-12" db="EMBL/GenBank/DDBJ databases">
        <title>Insight into the proteome of Arion vulgaris.</title>
        <authorList>
            <person name="Aradska J."/>
            <person name="Bulat T."/>
            <person name="Smidak R."/>
            <person name="Sarate P."/>
            <person name="Gangsoo J."/>
            <person name="Sialana F."/>
            <person name="Bilban M."/>
            <person name="Lubec G."/>
        </authorList>
    </citation>
    <scope>NUCLEOTIDE SEQUENCE</scope>
    <source>
        <tissue evidence="2">Skin</tissue>
    </source>
</reference>
<accession>A0A0B6ZXD4</accession>
<protein>
    <submittedName>
        <fullName evidence="2">Uncharacterized protein</fullName>
    </submittedName>
</protein>
<evidence type="ECO:0000256" key="1">
    <source>
        <dbReference type="SAM" id="MobiDB-lite"/>
    </source>
</evidence>
<evidence type="ECO:0000313" key="2">
    <source>
        <dbReference type="EMBL" id="CEK73299.1"/>
    </source>
</evidence>
<proteinExistence type="predicted"/>
<feature type="compositionally biased region" description="Acidic residues" evidence="1">
    <location>
        <begin position="38"/>
        <end position="60"/>
    </location>
</feature>
<gene>
    <name evidence="2" type="primary">ORF86147</name>
</gene>
<feature type="region of interest" description="Disordered" evidence="1">
    <location>
        <begin position="33"/>
        <end position="60"/>
    </location>
</feature>
<dbReference type="EMBL" id="HACG01026434">
    <property type="protein sequence ID" value="CEK73299.1"/>
    <property type="molecule type" value="Transcribed_RNA"/>
</dbReference>
<organism evidence="2">
    <name type="scientific">Arion vulgaris</name>
    <dbReference type="NCBI Taxonomy" id="1028688"/>
    <lineage>
        <taxon>Eukaryota</taxon>
        <taxon>Metazoa</taxon>
        <taxon>Spiralia</taxon>
        <taxon>Lophotrochozoa</taxon>
        <taxon>Mollusca</taxon>
        <taxon>Gastropoda</taxon>
        <taxon>Heterobranchia</taxon>
        <taxon>Euthyneura</taxon>
        <taxon>Panpulmonata</taxon>
        <taxon>Eupulmonata</taxon>
        <taxon>Stylommatophora</taxon>
        <taxon>Helicina</taxon>
        <taxon>Arionoidea</taxon>
        <taxon>Arionidae</taxon>
        <taxon>Arion</taxon>
    </lineage>
</organism>